<feature type="transmembrane region" description="Helical" evidence="8">
    <location>
        <begin position="185"/>
        <end position="202"/>
    </location>
</feature>
<comment type="similarity">
    <text evidence="2">Belongs to the AzlC family.</text>
</comment>
<evidence type="ECO:0000256" key="6">
    <source>
        <dbReference type="ARBA" id="ARBA00022989"/>
    </source>
</evidence>
<dbReference type="PANTHER" id="PTHR34979">
    <property type="entry name" value="INNER MEMBRANE PROTEIN YGAZ"/>
    <property type="match status" value="1"/>
</dbReference>
<protein>
    <submittedName>
        <fullName evidence="9">AzlC family ABC transporter permease</fullName>
    </submittedName>
</protein>
<evidence type="ECO:0000256" key="2">
    <source>
        <dbReference type="ARBA" id="ARBA00010735"/>
    </source>
</evidence>
<organism evidence="9 10">
    <name type="scientific">Kineococcus endophyticus</name>
    <dbReference type="NCBI Taxonomy" id="1181883"/>
    <lineage>
        <taxon>Bacteria</taxon>
        <taxon>Bacillati</taxon>
        <taxon>Actinomycetota</taxon>
        <taxon>Actinomycetes</taxon>
        <taxon>Kineosporiales</taxon>
        <taxon>Kineosporiaceae</taxon>
        <taxon>Kineococcus</taxon>
    </lineage>
</organism>
<keyword evidence="6 8" id="KW-1133">Transmembrane helix</keyword>
<evidence type="ECO:0000256" key="5">
    <source>
        <dbReference type="ARBA" id="ARBA00022692"/>
    </source>
</evidence>
<reference evidence="9 10" key="1">
    <citation type="submission" date="2024-07" db="EMBL/GenBank/DDBJ databases">
        <authorList>
            <person name="Thanompreechachai J."/>
            <person name="Duangmal K."/>
        </authorList>
    </citation>
    <scope>NUCLEOTIDE SEQUENCE [LARGE SCALE GENOMIC DNA]</scope>
    <source>
        <strain evidence="9 10">KCTC 19886</strain>
    </source>
</reference>
<keyword evidence="4" id="KW-1003">Cell membrane</keyword>
<dbReference type="Pfam" id="PF03591">
    <property type="entry name" value="AzlC"/>
    <property type="match status" value="1"/>
</dbReference>
<dbReference type="EMBL" id="JBFNQN010000012">
    <property type="protein sequence ID" value="MEW9266462.1"/>
    <property type="molecule type" value="Genomic_DNA"/>
</dbReference>
<comment type="subcellular location">
    <subcellularLocation>
        <location evidence="1">Cell membrane</location>
        <topology evidence="1">Multi-pass membrane protein</topology>
    </subcellularLocation>
</comment>
<evidence type="ECO:0000256" key="7">
    <source>
        <dbReference type="ARBA" id="ARBA00023136"/>
    </source>
</evidence>
<name>A0ABV3PAD0_9ACTN</name>
<feature type="transmembrane region" description="Helical" evidence="8">
    <location>
        <begin position="58"/>
        <end position="82"/>
    </location>
</feature>
<comment type="caution">
    <text evidence="9">The sequence shown here is derived from an EMBL/GenBank/DDBJ whole genome shotgun (WGS) entry which is preliminary data.</text>
</comment>
<evidence type="ECO:0000256" key="3">
    <source>
        <dbReference type="ARBA" id="ARBA00022448"/>
    </source>
</evidence>
<dbReference type="PANTHER" id="PTHR34979:SF1">
    <property type="entry name" value="INNER MEMBRANE PROTEIN YGAZ"/>
    <property type="match status" value="1"/>
</dbReference>
<gene>
    <name evidence="9" type="ORF">AB1207_17055</name>
</gene>
<dbReference type="RefSeq" id="WP_367639602.1">
    <property type="nucleotide sequence ID" value="NZ_JBFNQN010000012.1"/>
</dbReference>
<evidence type="ECO:0000256" key="1">
    <source>
        <dbReference type="ARBA" id="ARBA00004651"/>
    </source>
</evidence>
<feature type="transmembrane region" description="Helical" evidence="8">
    <location>
        <begin position="128"/>
        <end position="149"/>
    </location>
</feature>
<dbReference type="InterPro" id="IPR011606">
    <property type="entry name" value="Brnchd-chn_aa_trnsp_permease"/>
</dbReference>
<feature type="transmembrane region" description="Helical" evidence="8">
    <location>
        <begin position="161"/>
        <end position="179"/>
    </location>
</feature>
<evidence type="ECO:0000256" key="4">
    <source>
        <dbReference type="ARBA" id="ARBA00022475"/>
    </source>
</evidence>
<accession>A0ABV3PAD0</accession>
<sequence>MTAAPTDARSAVVRQGLSVAVATGLYGVSFGALSVTSGLSVWQTCVLSLLLFSGGSQFALIGVLGGGGTAGAAVAASSLLGVRNALYGLQLVPVMRPRGWRRAAVAQLTIDESTAVAVAQSEPPLRRLGFWVTGLGVYVGWNLMTLVGALAGNSLGDPKRFGLDAAAAAAFTGLLWPRLKGREPVAIAVVGALVTTVLVPVIPQGLPVIAAAAVGSLVAWCWPQPRTGDEA</sequence>
<proteinExistence type="inferred from homology"/>
<keyword evidence="3" id="KW-0813">Transport</keyword>
<evidence type="ECO:0000313" key="9">
    <source>
        <dbReference type="EMBL" id="MEW9266462.1"/>
    </source>
</evidence>
<dbReference type="Proteomes" id="UP001555826">
    <property type="component" value="Unassembled WGS sequence"/>
</dbReference>
<evidence type="ECO:0000256" key="8">
    <source>
        <dbReference type="SAM" id="Phobius"/>
    </source>
</evidence>
<keyword evidence="7 8" id="KW-0472">Membrane</keyword>
<keyword evidence="10" id="KW-1185">Reference proteome</keyword>
<feature type="transmembrane region" description="Helical" evidence="8">
    <location>
        <begin position="25"/>
        <end position="51"/>
    </location>
</feature>
<keyword evidence="5 8" id="KW-0812">Transmembrane</keyword>
<evidence type="ECO:0000313" key="10">
    <source>
        <dbReference type="Proteomes" id="UP001555826"/>
    </source>
</evidence>